<organism evidence="1 2">
    <name type="scientific">Arthrobacter ulcerisalmonis</name>
    <dbReference type="NCBI Taxonomy" id="2483813"/>
    <lineage>
        <taxon>Bacteria</taxon>
        <taxon>Bacillati</taxon>
        <taxon>Actinomycetota</taxon>
        <taxon>Actinomycetes</taxon>
        <taxon>Micrococcales</taxon>
        <taxon>Micrococcaceae</taxon>
        <taxon>Arthrobacter</taxon>
    </lineage>
</organism>
<reference evidence="1 2" key="1">
    <citation type="submission" date="2018-11" db="EMBL/GenBank/DDBJ databases">
        <authorList>
            <person name="Criscuolo A."/>
        </authorList>
    </citation>
    <scope>NUCLEOTIDE SEQUENCE [LARGE SCALE GENOMIC DNA]</scope>
    <source>
        <strain evidence="1">AT11b</strain>
    </source>
</reference>
<keyword evidence="2" id="KW-1185">Reference proteome</keyword>
<proteinExistence type="predicted"/>
<evidence type="ECO:0000313" key="2">
    <source>
        <dbReference type="Proteomes" id="UP000280861"/>
    </source>
</evidence>
<dbReference type="EMBL" id="UXAU01000045">
    <property type="protein sequence ID" value="VDC33224.1"/>
    <property type="molecule type" value="Genomic_DNA"/>
</dbReference>
<sequence length="87" mass="8176">MQVAARGPAGGAHLGDRLPHLDGVANANADGLQVVVGGDQPVAMVDLHPVAAAPGVPAGGADNPAVGGVNGGSAGRGEILAEVEIGA</sequence>
<accession>A0A3P5XS80</accession>
<gene>
    <name evidence="1" type="ORF">PSET11_03268</name>
</gene>
<dbReference type="Proteomes" id="UP000280861">
    <property type="component" value="Unassembled WGS sequence"/>
</dbReference>
<protein>
    <submittedName>
        <fullName evidence="1">Uncharacterized protein</fullName>
    </submittedName>
</protein>
<dbReference type="AlphaFoldDB" id="A0A3P5XS80"/>
<name>A0A3P5XS80_9MICC</name>
<evidence type="ECO:0000313" key="1">
    <source>
        <dbReference type="EMBL" id="VDC33224.1"/>
    </source>
</evidence>